<gene>
    <name evidence="1" type="ORF">MRB53_030182</name>
</gene>
<sequence>MVDGWRETLGAGEEKPPKRDYVAGEKLSQERLAFGMIRAWQKEWRERYGNGGKGKVAREKNLSLRRGASPERERRQSHHARERIVPPAKDMGFWE</sequence>
<comment type="caution">
    <text evidence="1">The sequence shown here is derived from an EMBL/GenBank/DDBJ whole genome shotgun (WGS) entry which is preliminary data.</text>
</comment>
<dbReference type="EMBL" id="CM056818">
    <property type="protein sequence ID" value="KAJ8621653.1"/>
    <property type="molecule type" value="Genomic_DNA"/>
</dbReference>
<keyword evidence="2" id="KW-1185">Reference proteome</keyword>
<proteinExistence type="predicted"/>
<reference evidence="1 2" key="1">
    <citation type="journal article" date="2022" name="Hortic Res">
        <title>A haplotype resolved chromosomal level avocado genome allows analysis of novel avocado genes.</title>
        <authorList>
            <person name="Nath O."/>
            <person name="Fletcher S.J."/>
            <person name="Hayward A."/>
            <person name="Shaw L.M."/>
            <person name="Masouleh A.K."/>
            <person name="Furtado A."/>
            <person name="Henry R.J."/>
            <person name="Mitter N."/>
        </authorList>
    </citation>
    <scope>NUCLEOTIDE SEQUENCE [LARGE SCALE GENOMIC DNA]</scope>
    <source>
        <strain evidence="2">cv. Hass</strain>
    </source>
</reference>
<evidence type="ECO:0000313" key="1">
    <source>
        <dbReference type="EMBL" id="KAJ8621653.1"/>
    </source>
</evidence>
<evidence type="ECO:0000313" key="2">
    <source>
        <dbReference type="Proteomes" id="UP001234297"/>
    </source>
</evidence>
<organism evidence="1 2">
    <name type="scientific">Persea americana</name>
    <name type="common">Avocado</name>
    <dbReference type="NCBI Taxonomy" id="3435"/>
    <lineage>
        <taxon>Eukaryota</taxon>
        <taxon>Viridiplantae</taxon>
        <taxon>Streptophyta</taxon>
        <taxon>Embryophyta</taxon>
        <taxon>Tracheophyta</taxon>
        <taxon>Spermatophyta</taxon>
        <taxon>Magnoliopsida</taxon>
        <taxon>Magnoliidae</taxon>
        <taxon>Laurales</taxon>
        <taxon>Lauraceae</taxon>
        <taxon>Persea</taxon>
    </lineage>
</organism>
<dbReference type="Proteomes" id="UP001234297">
    <property type="component" value="Chromosome 10"/>
</dbReference>
<protein>
    <submittedName>
        <fullName evidence="1">Uncharacterized protein</fullName>
    </submittedName>
</protein>
<accession>A0ACC2KKL2</accession>
<name>A0ACC2KKL2_PERAE</name>